<keyword evidence="5" id="KW-0675">Receptor</keyword>
<evidence type="ECO:0000259" key="4">
    <source>
        <dbReference type="Pfam" id="PF00139"/>
    </source>
</evidence>
<protein>
    <submittedName>
        <fullName evidence="5">L-type lectin-domain containing receptor kinase IV.1</fullName>
    </submittedName>
</protein>
<accession>A0A1E5VBR5</accession>
<dbReference type="InterPro" id="IPR013320">
    <property type="entry name" value="ConA-like_dom_sf"/>
</dbReference>
<comment type="similarity">
    <text evidence="1">Belongs to the leguminous lectin family.</text>
</comment>
<sequence length="208" mass="21777">MSSMPHSRKRLLSISLCLIVAVGVNVDDASGSADTGDDQFVYSGFGSTNITLDGAAVVALSGLLELTNGTLRQKAHAIHPSPFQFRRNGTSRSFSASFVFGILCPDPDACGHGIVLFVAPGSYNFSTAFPSQYIGLVNGSTNGDANDHLFGVELDTAQNVEFRDINGNHVGVDVDSLMSVSSASAGYYDDRGGGAFRNLTLASGEAMQ</sequence>
<evidence type="ECO:0000256" key="1">
    <source>
        <dbReference type="ARBA" id="ARBA00007606"/>
    </source>
</evidence>
<dbReference type="PANTHER" id="PTHR32401">
    <property type="entry name" value="CONCANAVALIN A-LIKE LECTIN FAMILY PROTEIN"/>
    <property type="match status" value="1"/>
</dbReference>
<keyword evidence="3" id="KW-0732">Signal</keyword>
<keyword evidence="5" id="KW-0808">Transferase</keyword>
<dbReference type="AlphaFoldDB" id="A0A1E5VBR5"/>
<keyword evidence="2 5" id="KW-0430">Lectin</keyword>
<reference evidence="5 6" key="1">
    <citation type="submission" date="2016-09" db="EMBL/GenBank/DDBJ databases">
        <title>The draft genome of Dichanthelium oligosanthes: A C3 panicoid grass species.</title>
        <authorList>
            <person name="Studer A.J."/>
            <person name="Schnable J.C."/>
            <person name="Brutnell T.P."/>
        </authorList>
    </citation>
    <scope>NUCLEOTIDE SEQUENCE [LARGE SCALE GENOMIC DNA]</scope>
    <source>
        <strain evidence="6">cv. Kellogg 1175</strain>
        <tissue evidence="5">Leaf</tissue>
    </source>
</reference>
<dbReference type="InterPro" id="IPR001220">
    <property type="entry name" value="Legume_lectin_dom"/>
</dbReference>
<dbReference type="STRING" id="888268.A0A1E5VBR5"/>
<evidence type="ECO:0000313" key="6">
    <source>
        <dbReference type="Proteomes" id="UP000095767"/>
    </source>
</evidence>
<feature type="non-terminal residue" evidence="5">
    <location>
        <position position="208"/>
    </location>
</feature>
<gene>
    <name evidence="5" type="ORF">BAE44_0016389</name>
</gene>
<name>A0A1E5VBR5_9POAL</name>
<keyword evidence="6" id="KW-1185">Reference proteome</keyword>
<comment type="caution">
    <text evidence="5">The sequence shown here is derived from an EMBL/GenBank/DDBJ whole genome shotgun (WGS) entry which is preliminary data.</text>
</comment>
<feature type="chain" id="PRO_5009187984" evidence="3">
    <location>
        <begin position="24"/>
        <end position="208"/>
    </location>
</feature>
<dbReference type="CDD" id="cd06899">
    <property type="entry name" value="lectin_legume_LecRK_Arcelin_ConA"/>
    <property type="match status" value="1"/>
</dbReference>
<keyword evidence="5" id="KW-0418">Kinase</keyword>
<dbReference type="Gene3D" id="2.60.120.200">
    <property type="match status" value="1"/>
</dbReference>
<evidence type="ECO:0000256" key="2">
    <source>
        <dbReference type="ARBA" id="ARBA00022734"/>
    </source>
</evidence>
<dbReference type="Proteomes" id="UP000095767">
    <property type="component" value="Unassembled WGS sequence"/>
</dbReference>
<feature type="domain" description="Legume lectin" evidence="4">
    <location>
        <begin position="38"/>
        <end position="208"/>
    </location>
</feature>
<dbReference type="OrthoDB" id="782726at2759"/>
<dbReference type="GO" id="GO:0030246">
    <property type="term" value="F:carbohydrate binding"/>
    <property type="evidence" value="ECO:0007669"/>
    <property type="project" value="UniProtKB-KW"/>
</dbReference>
<dbReference type="PANTHER" id="PTHR32401:SF50">
    <property type="entry name" value="OS07G0133000 PROTEIN"/>
    <property type="match status" value="1"/>
</dbReference>
<dbReference type="SUPFAM" id="SSF49899">
    <property type="entry name" value="Concanavalin A-like lectins/glucanases"/>
    <property type="match status" value="1"/>
</dbReference>
<dbReference type="EMBL" id="LWDX02044915">
    <property type="protein sequence ID" value="OEL22592.1"/>
    <property type="molecule type" value="Genomic_DNA"/>
</dbReference>
<evidence type="ECO:0000313" key="5">
    <source>
        <dbReference type="EMBL" id="OEL22592.1"/>
    </source>
</evidence>
<proteinExistence type="inferred from homology"/>
<dbReference type="GO" id="GO:0016301">
    <property type="term" value="F:kinase activity"/>
    <property type="evidence" value="ECO:0007669"/>
    <property type="project" value="UniProtKB-KW"/>
</dbReference>
<evidence type="ECO:0000256" key="3">
    <source>
        <dbReference type="SAM" id="SignalP"/>
    </source>
</evidence>
<dbReference type="Pfam" id="PF00139">
    <property type="entry name" value="Lectin_legB"/>
    <property type="match status" value="1"/>
</dbReference>
<dbReference type="InterPro" id="IPR050258">
    <property type="entry name" value="Leguminous_Lectin"/>
</dbReference>
<feature type="signal peptide" evidence="3">
    <location>
        <begin position="1"/>
        <end position="23"/>
    </location>
</feature>
<organism evidence="5 6">
    <name type="scientific">Dichanthelium oligosanthes</name>
    <dbReference type="NCBI Taxonomy" id="888268"/>
    <lineage>
        <taxon>Eukaryota</taxon>
        <taxon>Viridiplantae</taxon>
        <taxon>Streptophyta</taxon>
        <taxon>Embryophyta</taxon>
        <taxon>Tracheophyta</taxon>
        <taxon>Spermatophyta</taxon>
        <taxon>Magnoliopsida</taxon>
        <taxon>Liliopsida</taxon>
        <taxon>Poales</taxon>
        <taxon>Poaceae</taxon>
        <taxon>PACMAD clade</taxon>
        <taxon>Panicoideae</taxon>
        <taxon>Panicodae</taxon>
        <taxon>Paniceae</taxon>
        <taxon>Dichantheliinae</taxon>
        <taxon>Dichanthelium</taxon>
    </lineage>
</organism>